<name>A0A916XGS4_9BURK</name>
<feature type="transmembrane region" description="Helical" evidence="4">
    <location>
        <begin position="16"/>
        <end position="36"/>
    </location>
</feature>
<feature type="transmembrane region" description="Helical" evidence="4">
    <location>
        <begin position="88"/>
        <end position="108"/>
    </location>
</feature>
<dbReference type="InterPro" id="IPR011701">
    <property type="entry name" value="MFS"/>
</dbReference>
<evidence type="ECO:0000313" key="7">
    <source>
        <dbReference type="Proteomes" id="UP000637423"/>
    </source>
</evidence>
<evidence type="ECO:0000256" key="2">
    <source>
        <dbReference type="ARBA" id="ARBA00022989"/>
    </source>
</evidence>
<feature type="transmembrane region" description="Helical" evidence="4">
    <location>
        <begin position="114"/>
        <end position="136"/>
    </location>
</feature>
<dbReference type="SUPFAM" id="SSF103473">
    <property type="entry name" value="MFS general substrate transporter"/>
    <property type="match status" value="1"/>
</dbReference>
<organism evidence="6 7">
    <name type="scientific">Undibacterium terreum</name>
    <dbReference type="NCBI Taxonomy" id="1224302"/>
    <lineage>
        <taxon>Bacteria</taxon>
        <taxon>Pseudomonadati</taxon>
        <taxon>Pseudomonadota</taxon>
        <taxon>Betaproteobacteria</taxon>
        <taxon>Burkholderiales</taxon>
        <taxon>Oxalobacteraceae</taxon>
        <taxon>Undibacterium</taxon>
    </lineage>
</organism>
<evidence type="ECO:0000256" key="4">
    <source>
        <dbReference type="SAM" id="Phobius"/>
    </source>
</evidence>
<dbReference type="PANTHER" id="PTHR11360:SF284">
    <property type="entry name" value="EG:103B4.3 PROTEIN-RELATED"/>
    <property type="match status" value="1"/>
</dbReference>
<feature type="transmembrane region" description="Helical" evidence="4">
    <location>
        <begin position="398"/>
        <end position="420"/>
    </location>
</feature>
<keyword evidence="2 4" id="KW-1133">Transmembrane helix</keyword>
<sequence>MTTIAKSISASTSHRFNYAWLVLGLIFLVLLAAAGIRATPAVMIVPLEQEFGWNRSTISFAISVNIALYGLIGPFSAAAMQRFGVRPIVLGGLALLSAGTALSTFMHLPWHMVLTWGLLVGAGSGVAATTLAATIVGRWFETRRGLAMGLLTASSATGQMVFLPLMASMVGNYGWRSVAFLVATVAALAIPLIAIFLPERPRDLGLKMYGQVEETDAATLAAESSKKNPFMIAIDALRSSLKMRDFWLLFISFFVCGMSTNGYIGTQFIAMCGDYGITAVGGASILAAMGMLDLVGTTMSGWLTDRYNARVLLFWYYGLRGLALLFLPHAFGLGYYGLPIFAIFYGLDWIATVPPTVRLANDVFGRLAAPIVFGWIAAGHQLGAAFANFLSGSLRSSLGTYTASSMLMGAVCIACAVMVLQIKGQQGNKGLPAAA</sequence>
<reference evidence="6" key="1">
    <citation type="journal article" date="2014" name="Int. J. Syst. Evol. Microbiol.">
        <title>Complete genome sequence of Corynebacterium casei LMG S-19264T (=DSM 44701T), isolated from a smear-ripened cheese.</title>
        <authorList>
            <consortium name="US DOE Joint Genome Institute (JGI-PGF)"/>
            <person name="Walter F."/>
            <person name="Albersmeier A."/>
            <person name="Kalinowski J."/>
            <person name="Ruckert C."/>
        </authorList>
    </citation>
    <scope>NUCLEOTIDE SEQUENCE</scope>
    <source>
        <strain evidence="6">CGMCC 1.10998</strain>
    </source>
</reference>
<keyword evidence="1 4" id="KW-0812">Transmembrane</keyword>
<dbReference type="Proteomes" id="UP000637423">
    <property type="component" value="Unassembled WGS sequence"/>
</dbReference>
<feature type="transmembrane region" description="Helical" evidence="4">
    <location>
        <begin position="56"/>
        <end position="76"/>
    </location>
</feature>
<dbReference type="PANTHER" id="PTHR11360">
    <property type="entry name" value="MONOCARBOXYLATE TRANSPORTER"/>
    <property type="match status" value="1"/>
</dbReference>
<feature type="transmembrane region" description="Helical" evidence="4">
    <location>
        <begin position="363"/>
        <end position="386"/>
    </location>
</feature>
<keyword evidence="7" id="KW-1185">Reference proteome</keyword>
<gene>
    <name evidence="6" type="ORF">GCM10011396_15540</name>
</gene>
<protein>
    <submittedName>
        <fullName evidence="6">MFS transporter</fullName>
    </submittedName>
</protein>
<dbReference type="EMBL" id="BMED01000001">
    <property type="protein sequence ID" value="GGC69404.1"/>
    <property type="molecule type" value="Genomic_DNA"/>
</dbReference>
<feature type="domain" description="Major facilitator superfamily (MFS) profile" evidence="5">
    <location>
        <begin position="21"/>
        <end position="427"/>
    </location>
</feature>
<dbReference type="Gene3D" id="1.20.1250.20">
    <property type="entry name" value="MFS general substrate transporter like domains"/>
    <property type="match status" value="2"/>
</dbReference>
<feature type="transmembrane region" description="Helical" evidence="4">
    <location>
        <begin position="173"/>
        <end position="197"/>
    </location>
</feature>
<keyword evidence="3 4" id="KW-0472">Membrane</keyword>
<dbReference type="PROSITE" id="PS50850">
    <property type="entry name" value="MFS"/>
    <property type="match status" value="1"/>
</dbReference>
<feature type="transmembrane region" description="Helical" evidence="4">
    <location>
        <begin position="307"/>
        <end position="327"/>
    </location>
</feature>
<dbReference type="CDD" id="cd17355">
    <property type="entry name" value="MFS_YcxA_like"/>
    <property type="match status" value="1"/>
</dbReference>
<comment type="caution">
    <text evidence="6">The sequence shown here is derived from an EMBL/GenBank/DDBJ whole genome shotgun (WGS) entry which is preliminary data.</text>
</comment>
<dbReference type="GO" id="GO:0022857">
    <property type="term" value="F:transmembrane transporter activity"/>
    <property type="evidence" value="ECO:0007669"/>
    <property type="project" value="InterPro"/>
</dbReference>
<feature type="transmembrane region" description="Helical" evidence="4">
    <location>
        <begin position="275"/>
        <end position="295"/>
    </location>
</feature>
<feature type="transmembrane region" description="Helical" evidence="4">
    <location>
        <begin position="148"/>
        <end position="167"/>
    </location>
</feature>
<evidence type="ECO:0000313" key="6">
    <source>
        <dbReference type="EMBL" id="GGC69404.1"/>
    </source>
</evidence>
<dbReference type="InterPro" id="IPR020846">
    <property type="entry name" value="MFS_dom"/>
</dbReference>
<dbReference type="AlphaFoldDB" id="A0A916XGS4"/>
<dbReference type="InterPro" id="IPR050327">
    <property type="entry name" value="Proton-linked_MCT"/>
</dbReference>
<dbReference type="Pfam" id="PF07690">
    <property type="entry name" value="MFS_1"/>
    <property type="match status" value="1"/>
</dbReference>
<accession>A0A916XGS4</accession>
<dbReference type="InterPro" id="IPR036259">
    <property type="entry name" value="MFS_trans_sf"/>
</dbReference>
<proteinExistence type="predicted"/>
<evidence type="ECO:0000259" key="5">
    <source>
        <dbReference type="PROSITE" id="PS50850"/>
    </source>
</evidence>
<feature type="transmembrane region" description="Helical" evidence="4">
    <location>
        <begin position="333"/>
        <end position="351"/>
    </location>
</feature>
<dbReference type="RefSeq" id="WP_188565341.1">
    <property type="nucleotide sequence ID" value="NZ_BMED01000001.1"/>
</dbReference>
<evidence type="ECO:0000256" key="1">
    <source>
        <dbReference type="ARBA" id="ARBA00022692"/>
    </source>
</evidence>
<evidence type="ECO:0000256" key="3">
    <source>
        <dbReference type="ARBA" id="ARBA00023136"/>
    </source>
</evidence>
<reference evidence="6" key="2">
    <citation type="submission" date="2020-09" db="EMBL/GenBank/DDBJ databases">
        <authorList>
            <person name="Sun Q."/>
            <person name="Zhou Y."/>
        </authorList>
    </citation>
    <scope>NUCLEOTIDE SEQUENCE</scope>
    <source>
        <strain evidence="6">CGMCC 1.10998</strain>
    </source>
</reference>
<feature type="transmembrane region" description="Helical" evidence="4">
    <location>
        <begin position="246"/>
        <end position="269"/>
    </location>
</feature>